<dbReference type="OrthoDB" id="8476780at2"/>
<reference evidence="2" key="1">
    <citation type="submission" date="2016-10" db="EMBL/GenBank/DDBJ databases">
        <authorList>
            <person name="Varghese N."/>
            <person name="Submissions S."/>
        </authorList>
    </citation>
    <scope>NUCLEOTIDE SEQUENCE [LARGE SCALE GENOMIC DNA]</scope>
    <source>
        <strain evidence="2">DSM 7165</strain>
    </source>
</reference>
<dbReference type="SUPFAM" id="SSF53067">
    <property type="entry name" value="Actin-like ATPase domain"/>
    <property type="match status" value="1"/>
</dbReference>
<accession>A0A1H6SA75</accession>
<dbReference type="Proteomes" id="UP000242999">
    <property type="component" value="Unassembled WGS sequence"/>
</dbReference>
<keyword evidence="2" id="KW-1185">Reference proteome</keyword>
<gene>
    <name evidence="1" type="ORF">SAMN05421831_10691</name>
</gene>
<dbReference type="EMBL" id="FNYH01000006">
    <property type="protein sequence ID" value="SEI64821.1"/>
    <property type="molecule type" value="Genomic_DNA"/>
</dbReference>
<protein>
    <submittedName>
        <fullName evidence="1">Uncharacterized protein</fullName>
    </submittedName>
</protein>
<dbReference type="STRING" id="64971.SAMN05421831_10691"/>
<proteinExistence type="predicted"/>
<evidence type="ECO:0000313" key="2">
    <source>
        <dbReference type="Proteomes" id="UP000242999"/>
    </source>
</evidence>
<dbReference type="Gene3D" id="3.90.640.10">
    <property type="entry name" value="Actin, Chain A, domain 4"/>
    <property type="match status" value="1"/>
</dbReference>
<dbReference type="AlphaFoldDB" id="A0A1H6SA75"/>
<dbReference type="InterPro" id="IPR043129">
    <property type="entry name" value="ATPase_NBD"/>
</dbReference>
<evidence type="ECO:0000313" key="1">
    <source>
        <dbReference type="EMBL" id="SEI64821.1"/>
    </source>
</evidence>
<name>A0A1H6SA75_9GAMM</name>
<sequence length="908" mass="102168">MSELLQQEIQHLQQQIRISKQAAPQCLQAFVDEAALTQSLTAALWAACQPVLASLNAPFYWLVLGEDAYLYERQHQRLWCLPISVGDFSLFKISDGKSLLIEKPCWQGQAWQLPSVEALVSFAQTPENPMRQGKNARLFHRYDWLTVAGEIDLDDSQPSPRDSDDDYGYCLGMIRITWDALLRLSQQQGGRLIANTPDLTRQLHTHYRPSSNTPNVAAFVQGLRQAPCALVQAQASVAFRALDARSSPLPELEPADLTDPTKGLWELWGTSAEELAALGVRARNPTQDVQAWPVAIDFGTSSTVVAYREGGKKRLLRVGVKDFYSPVQAEHFENPTLLEIVDWQALCTPWQQVAYRPPVRWGDVRASHEALASLRDNENEVGVVASILTRLKHWALHQSDQNLVILQDRARQQEIILPKLTLRNPVKGQALSVSEQDPFDPIELYAYFLGLSINWRQRGIFLQYYMTFPVAYPQVVKDNILASFRRGLQRSLPASLVNQPAFDTFCVQERASEPAAFAVAALPFHGIEPTLEGVSYAVFDFGGGTTDFDFGVYREPTPEEEDQGYEFVFEHFGAAGDKFLGGENLLEHLAYLVFKENEASLRQEQIVITCPLDAEPFLGAEMLIASTQTARTNTQVLIGRLRAFWEEGKQSQQGLVKVKLVKRTGESKHLELAVDYEKLEAYLQKRLYEGAEKFLLAMQQAWLDQAHEPEKVHVLLAGNASRSRYLLPAFARAQENYPALPELILHGPITTQETQPDQVTTKTGVALGLLDLCPGARTLVINHACIQAGGEAPFPYYVGRIKRRYFQPVLKPNTPYQQWQEIGIVIDDHFELVYSRSPLANTGHLPQDANELHFLPLNFYQADRQRVFARALTPDTLEVCSALNREAIEEDHAQARALANLQRLTLHK</sequence>
<dbReference type="RefSeq" id="WP_093309476.1">
    <property type="nucleotide sequence ID" value="NZ_FNYH01000006.1"/>
</dbReference>
<dbReference type="Gene3D" id="3.30.420.40">
    <property type="match status" value="2"/>
</dbReference>
<organism evidence="1 2">
    <name type="scientific">Allopseudospirillum japonicum</name>
    <dbReference type="NCBI Taxonomy" id="64971"/>
    <lineage>
        <taxon>Bacteria</taxon>
        <taxon>Pseudomonadati</taxon>
        <taxon>Pseudomonadota</taxon>
        <taxon>Gammaproteobacteria</taxon>
        <taxon>Oceanospirillales</taxon>
        <taxon>Oceanospirillaceae</taxon>
        <taxon>Allopseudospirillum</taxon>
    </lineage>
</organism>